<gene>
    <name evidence="7" type="ORF">PMG71_02595</name>
</gene>
<dbReference type="Gene3D" id="1.10.10.10">
    <property type="entry name" value="Winged helix-like DNA-binding domain superfamily/Winged helix DNA-binding domain"/>
    <property type="match status" value="1"/>
</dbReference>
<dbReference type="PROSITE" id="PS50949">
    <property type="entry name" value="HTH_GNTR"/>
    <property type="match status" value="1"/>
</dbReference>
<dbReference type="RefSeq" id="WP_283752074.1">
    <property type="nucleotide sequence ID" value="NZ_JAQOSP010000013.1"/>
</dbReference>
<dbReference type="InterPro" id="IPR051446">
    <property type="entry name" value="HTH_trans_reg/aminotransferase"/>
</dbReference>
<keyword evidence="7" id="KW-0032">Aminotransferase</keyword>
<dbReference type="InterPro" id="IPR015424">
    <property type="entry name" value="PyrdxlP-dep_Trfase"/>
</dbReference>
<dbReference type="InterPro" id="IPR036388">
    <property type="entry name" value="WH-like_DNA-bd_sf"/>
</dbReference>
<proteinExistence type="inferred from homology"/>
<keyword evidence="2" id="KW-0663">Pyridoxal phosphate</keyword>
<reference evidence="7 8" key="1">
    <citation type="submission" date="2023-01" db="EMBL/GenBank/DDBJ databases">
        <title>Novel diversity within Roseofilum (Cyanobacteria; Desertifilaceae) from marine benthic mats with descriptions of four novel species.</title>
        <authorList>
            <person name="Wang Y."/>
            <person name="Berthold D.E."/>
            <person name="Hu J."/>
            <person name="Lefler F.W."/>
            <person name="Laughinghouse H.D. IV."/>
        </authorList>
    </citation>
    <scope>NUCLEOTIDE SEQUENCE [LARGE SCALE GENOMIC DNA]</scope>
    <source>
        <strain evidence="7 8">BLCC-M154</strain>
    </source>
</reference>
<evidence type="ECO:0000313" key="8">
    <source>
        <dbReference type="Proteomes" id="UP001235303"/>
    </source>
</evidence>
<comment type="similarity">
    <text evidence="1">In the C-terminal section; belongs to the class-I pyridoxal-phosphate-dependent aminotransferase family.</text>
</comment>
<dbReference type="EMBL" id="JAQOSP010000013">
    <property type="protein sequence ID" value="MDJ1168310.1"/>
    <property type="molecule type" value="Genomic_DNA"/>
</dbReference>
<dbReference type="SMART" id="SM00345">
    <property type="entry name" value="HTH_GNTR"/>
    <property type="match status" value="1"/>
</dbReference>
<keyword evidence="5" id="KW-0804">Transcription</keyword>
<keyword evidence="8" id="KW-1185">Reference proteome</keyword>
<evidence type="ECO:0000256" key="3">
    <source>
        <dbReference type="ARBA" id="ARBA00023015"/>
    </source>
</evidence>
<evidence type="ECO:0000259" key="6">
    <source>
        <dbReference type="PROSITE" id="PS50949"/>
    </source>
</evidence>
<evidence type="ECO:0000256" key="2">
    <source>
        <dbReference type="ARBA" id="ARBA00022898"/>
    </source>
</evidence>
<keyword evidence="7" id="KW-0808">Transferase</keyword>
<dbReference type="GO" id="GO:0008483">
    <property type="term" value="F:transaminase activity"/>
    <property type="evidence" value="ECO:0007669"/>
    <property type="project" value="UniProtKB-KW"/>
</dbReference>
<dbReference type="SUPFAM" id="SSF53383">
    <property type="entry name" value="PLP-dependent transferases"/>
    <property type="match status" value="1"/>
</dbReference>
<dbReference type="SUPFAM" id="SSF46785">
    <property type="entry name" value="Winged helix' DNA-binding domain"/>
    <property type="match status" value="1"/>
</dbReference>
<dbReference type="PANTHER" id="PTHR46577">
    <property type="entry name" value="HTH-TYPE TRANSCRIPTIONAL REGULATORY PROTEIN GABR"/>
    <property type="match status" value="1"/>
</dbReference>
<evidence type="ECO:0000256" key="5">
    <source>
        <dbReference type="ARBA" id="ARBA00023163"/>
    </source>
</evidence>
<dbReference type="InterPro" id="IPR000524">
    <property type="entry name" value="Tscrpt_reg_HTH_GntR"/>
</dbReference>
<evidence type="ECO:0000256" key="4">
    <source>
        <dbReference type="ARBA" id="ARBA00023125"/>
    </source>
</evidence>
<keyword evidence="3" id="KW-0805">Transcription regulation</keyword>
<protein>
    <submittedName>
        <fullName evidence="7">PLP-dependent aminotransferase family protein</fullName>
    </submittedName>
</protein>
<dbReference type="Proteomes" id="UP001235303">
    <property type="component" value="Unassembled WGS sequence"/>
</dbReference>
<evidence type="ECO:0000256" key="1">
    <source>
        <dbReference type="ARBA" id="ARBA00005384"/>
    </source>
</evidence>
<evidence type="ECO:0000313" key="7">
    <source>
        <dbReference type="EMBL" id="MDJ1168310.1"/>
    </source>
</evidence>
<keyword evidence="4" id="KW-0238">DNA-binding</keyword>
<dbReference type="Pfam" id="PF00155">
    <property type="entry name" value="Aminotran_1_2"/>
    <property type="match status" value="1"/>
</dbReference>
<sequence>MHLRPIEQTEGANLYEQVANRIQILIAEGTLQPGDRLPSVRKVHQQMSVSISTALEAYRLLEDRGIIGAKPQSGYFVRSLKSPPEPDRSSPAQKACRVDTSLVCKVNSMVRDPEIIQLGAAVPGMELLPLSTLNRLMSQMMRQDPIFSHSYTPPPGCLEFRRAIARRLLDADCAVTPDEIVATHGATEAVYLSLRATTKPGDTVAIASPSYYGLLESLSTLHLQALELPTHPREGICLDALETALKRKQISACALVSNFSNPLGTCMSNEKKQELVELLTRYEIPLIEDDVYGDLSFHGDRPKAIKAFDREGLVLYCASYSKVLSPGLRVGWAIPGRYQAKVERLKMTVNMSTSPGAQLAIAAFLANGGYDRHVRNLRRAYEQQMLQMIQAICNYFPEETKVTRPTGGHVLWVELAPQFDTMELFHKACQHKISISPGIMFSPSSSYGNCFRLNCGLPWSPKIEQAMETLGYLIKEHG</sequence>
<dbReference type="Gene3D" id="3.40.640.10">
    <property type="entry name" value="Type I PLP-dependent aspartate aminotransferase-like (Major domain)"/>
    <property type="match status" value="1"/>
</dbReference>
<dbReference type="InterPro" id="IPR004839">
    <property type="entry name" value="Aminotransferase_I/II_large"/>
</dbReference>
<dbReference type="CDD" id="cd00609">
    <property type="entry name" value="AAT_like"/>
    <property type="match status" value="1"/>
</dbReference>
<accession>A0ABT7AN38</accession>
<dbReference type="Gene3D" id="3.90.1150.10">
    <property type="entry name" value="Aspartate Aminotransferase, domain 1"/>
    <property type="match status" value="1"/>
</dbReference>
<dbReference type="InterPro" id="IPR015421">
    <property type="entry name" value="PyrdxlP-dep_Trfase_major"/>
</dbReference>
<name>A0ABT7AN38_9CYAN</name>
<dbReference type="Pfam" id="PF00392">
    <property type="entry name" value="GntR"/>
    <property type="match status" value="1"/>
</dbReference>
<dbReference type="CDD" id="cd07377">
    <property type="entry name" value="WHTH_GntR"/>
    <property type="match status" value="1"/>
</dbReference>
<dbReference type="InterPro" id="IPR036390">
    <property type="entry name" value="WH_DNA-bd_sf"/>
</dbReference>
<dbReference type="InterPro" id="IPR015422">
    <property type="entry name" value="PyrdxlP-dep_Trfase_small"/>
</dbReference>
<feature type="domain" description="HTH gntR-type" evidence="6">
    <location>
        <begin position="12"/>
        <end position="80"/>
    </location>
</feature>
<comment type="caution">
    <text evidence="7">The sequence shown here is derived from an EMBL/GenBank/DDBJ whole genome shotgun (WGS) entry which is preliminary data.</text>
</comment>
<dbReference type="PANTHER" id="PTHR46577:SF2">
    <property type="entry name" value="TRANSCRIPTIONAL REGULATORY PROTEIN"/>
    <property type="match status" value="1"/>
</dbReference>
<organism evidence="7 8">
    <name type="scientific">Roseofilum acuticapitatum BLCC-M154</name>
    <dbReference type="NCBI Taxonomy" id="3022444"/>
    <lineage>
        <taxon>Bacteria</taxon>
        <taxon>Bacillati</taxon>
        <taxon>Cyanobacteriota</taxon>
        <taxon>Cyanophyceae</taxon>
        <taxon>Desertifilales</taxon>
        <taxon>Desertifilaceae</taxon>
        <taxon>Roseofilum</taxon>
        <taxon>Roseofilum acuticapitatum</taxon>
    </lineage>
</organism>